<dbReference type="Proteomes" id="UP000236604">
    <property type="component" value="Unassembled WGS sequence"/>
</dbReference>
<feature type="region of interest" description="Disordered" evidence="1">
    <location>
        <begin position="74"/>
        <end position="93"/>
    </location>
</feature>
<sequence length="123" mass="13672">MGSQGGALPHQSLRDRSSLPKKGTLLADGVLIKTLFLTGGERSKGELIKALLLTGGERGERALTKYKRSLQKNVLKGVTGRSPPPPESKGTAGPFLKRVRCWAKGSKYHRNKYYRRQQIHFKE</sequence>
<evidence type="ECO:0000313" key="3">
    <source>
        <dbReference type="Proteomes" id="UP000236604"/>
    </source>
</evidence>
<name>A0A2K1PFL2_9BACT</name>
<comment type="caution">
    <text evidence="2">The sequence shown here is derived from an EMBL/GenBank/DDBJ whole genome shotgun (WGS) entry which is preliminary data.</text>
</comment>
<evidence type="ECO:0000256" key="1">
    <source>
        <dbReference type="SAM" id="MobiDB-lite"/>
    </source>
</evidence>
<gene>
    <name evidence="2" type="ORF">X927_00260</name>
</gene>
<reference evidence="2 3" key="1">
    <citation type="submission" date="2013-12" db="EMBL/GenBank/DDBJ databases">
        <title>Comparative genomics of Petrotoga isolates.</title>
        <authorList>
            <person name="Nesbo C.L."/>
            <person name="Charchuk R."/>
            <person name="Chow K."/>
        </authorList>
    </citation>
    <scope>NUCLEOTIDE SEQUENCE [LARGE SCALE GENOMIC DNA]</scope>
    <source>
        <strain evidence="2 3">DSM 14811</strain>
    </source>
</reference>
<evidence type="ECO:0000313" key="2">
    <source>
        <dbReference type="EMBL" id="PNS01569.1"/>
    </source>
</evidence>
<organism evidence="2 3">
    <name type="scientific">Petrotoga mexicana DSM 14811</name>
    <dbReference type="NCBI Taxonomy" id="1122954"/>
    <lineage>
        <taxon>Bacteria</taxon>
        <taxon>Thermotogati</taxon>
        <taxon>Thermotogota</taxon>
        <taxon>Thermotogae</taxon>
        <taxon>Petrotogales</taxon>
        <taxon>Petrotogaceae</taxon>
        <taxon>Petrotoga</taxon>
    </lineage>
</organism>
<accession>A0A2K1PFL2</accession>
<protein>
    <submittedName>
        <fullName evidence="2">Uncharacterized protein</fullName>
    </submittedName>
</protein>
<keyword evidence="3" id="KW-1185">Reference proteome</keyword>
<dbReference type="AlphaFoldDB" id="A0A2K1PFL2"/>
<feature type="region of interest" description="Disordered" evidence="1">
    <location>
        <begin position="1"/>
        <end position="20"/>
    </location>
</feature>
<proteinExistence type="predicted"/>
<dbReference type="EMBL" id="AZRN01000001">
    <property type="protein sequence ID" value="PNS01569.1"/>
    <property type="molecule type" value="Genomic_DNA"/>
</dbReference>